<reference evidence="2 3" key="1">
    <citation type="submission" date="2015-11" db="EMBL/GenBank/DDBJ databases">
        <title>Genome-wide analysis reveals the secondary metabolome in Streptomyces kanasensis ZX01.</title>
        <authorList>
            <person name="Zhang G."/>
            <person name="Han L."/>
            <person name="Feng J."/>
            <person name="Zhang X."/>
        </authorList>
    </citation>
    <scope>NUCLEOTIDE SEQUENCE [LARGE SCALE GENOMIC DNA]</scope>
    <source>
        <strain evidence="2 3">ZX01</strain>
    </source>
</reference>
<accession>A0A100Y2R9</accession>
<name>A0A100Y2R9_9ACTN</name>
<feature type="region of interest" description="Disordered" evidence="1">
    <location>
        <begin position="43"/>
        <end position="62"/>
    </location>
</feature>
<evidence type="ECO:0000313" key="2">
    <source>
        <dbReference type="EMBL" id="KUH36631.1"/>
    </source>
</evidence>
<dbReference type="EMBL" id="LNSV01000069">
    <property type="protein sequence ID" value="KUH36631.1"/>
    <property type="molecule type" value="Genomic_DNA"/>
</dbReference>
<dbReference type="AlphaFoldDB" id="A0A100Y2R9"/>
<dbReference type="OrthoDB" id="4338553at2"/>
<feature type="compositionally biased region" description="Low complexity" evidence="1">
    <location>
        <begin position="53"/>
        <end position="62"/>
    </location>
</feature>
<evidence type="ECO:0000256" key="1">
    <source>
        <dbReference type="SAM" id="MobiDB-lite"/>
    </source>
</evidence>
<feature type="region of interest" description="Disordered" evidence="1">
    <location>
        <begin position="149"/>
        <end position="236"/>
    </location>
</feature>
<comment type="caution">
    <text evidence="2">The sequence shown here is derived from an EMBL/GenBank/DDBJ whole genome shotgun (WGS) entry which is preliminary data.</text>
</comment>
<protein>
    <recommendedName>
        <fullName evidence="4">Extensin</fullName>
    </recommendedName>
</protein>
<dbReference type="STRING" id="936756.ATE80_22460"/>
<dbReference type="RefSeq" id="WP_058944064.1">
    <property type="nucleotide sequence ID" value="NZ_LNSV01000069.1"/>
</dbReference>
<feature type="region of interest" description="Disordered" evidence="1">
    <location>
        <begin position="274"/>
        <end position="387"/>
    </location>
</feature>
<sequence>MADERYEWLDHEAAERLLRGEPVDADDDYTRLQAERLAEALESARADAARTRTGPAGALPGEEAALTAFRAARSTRVDGRAPGAGRDLGAVRIGGSPRPAGRARAWTRPARWGLAASVAGLAVGGVAVAAGTGVLPDFGRDAAPVPAASASAPMELDAPDGVATPRGSTRPVTPPHPDGPTPPGASLPATGGPDATAGSDGTADNDGADRGHADDEYWAGGDKRAPGGAWPDRTTQACRDYRDGHLDTARRQQLELSAKADGGIERFCDQVLSGRVSGGTSIGATGATGDPESDGGGGGSGGTAGGKPGGGASGGTTSGGTSSGGTSSGGRTSVGTTSGGKASGGQASGGQPSGGKASGGKSSGGAGGSASAVSWTVPLTSAPRATL</sequence>
<feature type="compositionally biased region" description="Pro residues" evidence="1">
    <location>
        <begin position="172"/>
        <end position="185"/>
    </location>
</feature>
<organism evidence="2 3">
    <name type="scientific">Streptomyces kanasensis</name>
    <dbReference type="NCBI Taxonomy" id="936756"/>
    <lineage>
        <taxon>Bacteria</taxon>
        <taxon>Bacillati</taxon>
        <taxon>Actinomycetota</taxon>
        <taxon>Actinomycetes</taxon>
        <taxon>Kitasatosporales</taxon>
        <taxon>Streptomycetaceae</taxon>
        <taxon>Streptomyces</taxon>
    </lineage>
</organism>
<feature type="compositionally biased region" description="Gly residues" evidence="1">
    <location>
        <begin position="294"/>
        <end position="328"/>
    </location>
</feature>
<dbReference type="Proteomes" id="UP000054011">
    <property type="component" value="Unassembled WGS sequence"/>
</dbReference>
<gene>
    <name evidence="2" type="ORF">ATE80_22460</name>
</gene>
<proteinExistence type="predicted"/>
<evidence type="ECO:0008006" key="4">
    <source>
        <dbReference type="Google" id="ProtNLM"/>
    </source>
</evidence>
<feature type="compositionally biased region" description="Basic and acidic residues" evidence="1">
    <location>
        <begin position="207"/>
        <end position="225"/>
    </location>
</feature>
<keyword evidence="3" id="KW-1185">Reference proteome</keyword>
<evidence type="ECO:0000313" key="3">
    <source>
        <dbReference type="Proteomes" id="UP000054011"/>
    </source>
</evidence>
<feature type="compositionally biased region" description="Gly residues" evidence="1">
    <location>
        <begin position="337"/>
        <end position="368"/>
    </location>
</feature>